<evidence type="ECO:0008006" key="5">
    <source>
        <dbReference type="Google" id="ProtNLM"/>
    </source>
</evidence>
<protein>
    <recommendedName>
        <fullName evidence="5">Porin</fullName>
    </recommendedName>
</protein>
<dbReference type="Proteomes" id="UP000190102">
    <property type="component" value="Unassembled WGS sequence"/>
</dbReference>
<keyword evidence="1" id="KW-0175">Coiled coil</keyword>
<sequence length="436" mass="46854">MRTALIACLVTALVFCSNTNTVHAAEIDTQLLRQLQETIHQQQQLLQQQSVQIQSQADQLQKLQLQVSTLLQKAAAQPSVQSPPLKPELALQQPLPAVIASGNDKIKLALSGQINRAINVVSDGAGTTIYHVDNNVSNSRFRLVGTAAISPDLTLGTRLEMAFTADESSKVSQDNQAPGTYLNSRWADISLASKRYGKLSLGKGYTASYFTAGSDLSKTDIVLYSSVADIAGGLKFRKKDGQLTSTSLADVFTDYDGLNVKSRLRYDSPTLYGFHLAGSLVSGQRSDLGLFWGGEGYGFEGAASFGLANPRLEGSGLQYDGSFSLLHTASGLNLTLSSGMLEKKGERNAFSYYAKLGWLANLTSQGSTAFGVDLSRSENGSAPGDKGSSVGAAVVQEFKKIATELYLQYRIYTLQMGDRTPVYDINVGTLGVRVKF</sequence>
<reference evidence="4" key="1">
    <citation type="submission" date="2017-02" db="EMBL/GenBank/DDBJ databases">
        <authorList>
            <person name="Varghese N."/>
            <person name="Submissions S."/>
        </authorList>
    </citation>
    <scope>NUCLEOTIDE SEQUENCE [LARGE SCALE GENOMIC DNA]</scope>
    <source>
        <strain evidence="4">ATCC BAA-34</strain>
    </source>
</reference>
<feature type="chain" id="PRO_5012391289" description="Porin" evidence="2">
    <location>
        <begin position="25"/>
        <end position="436"/>
    </location>
</feature>
<accession>A0A1T4L6Z5</accession>
<dbReference type="SUPFAM" id="SSF56935">
    <property type="entry name" value="Porins"/>
    <property type="match status" value="1"/>
</dbReference>
<organism evidence="3 4">
    <name type="scientific">Trichlorobacter thiogenes</name>
    <dbReference type="NCBI Taxonomy" id="115783"/>
    <lineage>
        <taxon>Bacteria</taxon>
        <taxon>Pseudomonadati</taxon>
        <taxon>Thermodesulfobacteriota</taxon>
        <taxon>Desulfuromonadia</taxon>
        <taxon>Geobacterales</taxon>
        <taxon>Geobacteraceae</taxon>
        <taxon>Trichlorobacter</taxon>
    </lineage>
</organism>
<evidence type="ECO:0000256" key="2">
    <source>
        <dbReference type="SAM" id="SignalP"/>
    </source>
</evidence>
<gene>
    <name evidence="3" type="ORF">SAMN02745119_00798</name>
</gene>
<proteinExistence type="predicted"/>
<evidence type="ECO:0000256" key="1">
    <source>
        <dbReference type="SAM" id="Coils"/>
    </source>
</evidence>
<name>A0A1T4L6Z5_9BACT</name>
<keyword evidence="2" id="KW-0732">Signal</keyword>
<dbReference type="AlphaFoldDB" id="A0A1T4L6Z5"/>
<keyword evidence="4" id="KW-1185">Reference proteome</keyword>
<feature type="signal peptide" evidence="2">
    <location>
        <begin position="1"/>
        <end position="24"/>
    </location>
</feature>
<feature type="coiled-coil region" evidence="1">
    <location>
        <begin position="32"/>
        <end position="73"/>
    </location>
</feature>
<dbReference type="Gene3D" id="2.40.160.10">
    <property type="entry name" value="Porin"/>
    <property type="match status" value="1"/>
</dbReference>
<evidence type="ECO:0000313" key="3">
    <source>
        <dbReference type="EMBL" id="SJZ50388.1"/>
    </source>
</evidence>
<dbReference type="InterPro" id="IPR023614">
    <property type="entry name" value="Porin_dom_sf"/>
</dbReference>
<evidence type="ECO:0000313" key="4">
    <source>
        <dbReference type="Proteomes" id="UP000190102"/>
    </source>
</evidence>
<dbReference type="EMBL" id="FUWR01000002">
    <property type="protein sequence ID" value="SJZ50388.1"/>
    <property type="molecule type" value="Genomic_DNA"/>
</dbReference>
<dbReference type="RefSeq" id="WP_078789086.1">
    <property type="nucleotide sequence ID" value="NZ_FUWR01000002.1"/>
</dbReference>
<dbReference type="STRING" id="115783.SAMN02745119_00798"/>